<dbReference type="EMBL" id="BAABRI010000010">
    <property type="protein sequence ID" value="GAA5482915.1"/>
    <property type="molecule type" value="Genomic_DNA"/>
</dbReference>
<feature type="chain" id="PRO_5045707913" description="Fibronectin type-III domain-containing protein" evidence="1">
    <location>
        <begin position="20"/>
        <end position="501"/>
    </location>
</feature>
<proteinExistence type="predicted"/>
<dbReference type="Proteomes" id="UP001476282">
    <property type="component" value="Unassembled WGS sequence"/>
</dbReference>
<comment type="caution">
    <text evidence="2">The sequence shown here is derived from an EMBL/GenBank/DDBJ whole genome shotgun (WGS) entry which is preliminary data.</text>
</comment>
<evidence type="ECO:0000256" key="1">
    <source>
        <dbReference type="SAM" id="SignalP"/>
    </source>
</evidence>
<keyword evidence="1" id="KW-0732">Signal</keyword>
<gene>
    <name evidence="2" type="ORF">Hsar01_02141</name>
</gene>
<organism evidence="2 3">
    <name type="scientific">Haloferula sargassicola</name>
    <dbReference type="NCBI Taxonomy" id="490096"/>
    <lineage>
        <taxon>Bacteria</taxon>
        <taxon>Pseudomonadati</taxon>
        <taxon>Verrucomicrobiota</taxon>
        <taxon>Verrucomicrobiia</taxon>
        <taxon>Verrucomicrobiales</taxon>
        <taxon>Verrucomicrobiaceae</taxon>
        <taxon>Haloferula</taxon>
    </lineage>
</organism>
<evidence type="ECO:0008006" key="4">
    <source>
        <dbReference type="Google" id="ProtNLM"/>
    </source>
</evidence>
<feature type="signal peptide" evidence="1">
    <location>
        <begin position="1"/>
        <end position="19"/>
    </location>
</feature>
<protein>
    <recommendedName>
        <fullName evidence="4">Fibronectin type-III domain-containing protein</fullName>
    </recommendedName>
</protein>
<evidence type="ECO:0000313" key="3">
    <source>
        <dbReference type="Proteomes" id="UP001476282"/>
    </source>
</evidence>
<sequence length="501" mass="52974">MNLRVFLCMLLLPAAIVAAAPQVTDTTAGDVGTTAFSLCWETGEAAEAGVRVFSDAAGTSDITDRVRVEPQFLTADRREVASSPASREAARALQAAMNSRGVFLTRISGLQPDTTYWVRALALVGGSTVDTGPLVEVTTARDTAFLVESRQLVVDFSAAAVLFGDLGGAVVRLENPGSAYPLFAVINDSLAGNRCYFDLNHLLDATGELPLNPASGTTLTLDFALLGMPIPGDFSGNQIAYDGSALAAKSSIVGFTPAPVMLTATSDHATALSGQPVRVDLRATDSAGDPLADFNRTLLMESPAILGGSLTTGALADGVLDDQPVVLTTLGNQTITISDPISGATTTLDFEVLEYTYDNFRLHYYGSTTSPEGDPSGNGDGDSYDNLFEFASGLDPNAPDGPIQFGPGGGLLRRGGPVTTLRIDSDGVDFRVTFLRSKNYQSLGIHYTPQFSSNMGAWFNSSAQPVVLEEDGDMELVTIPYPYFTPEPAKARFFRMEITID</sequence>
<keyword evidence="3" id="KW-1185">Reference proteome</keyword>
<accession>A0ABP9UMW4</accession>
<evidence type="ECO:0000313" key="2">
    <source>
        <dbReference type="EMBL" id="GAA5482915.1"/>
    </source>
</evidence>
<name>A0ABP9UMW4_9BACT</name>
<dbReference type="RefSeq" id="WP_353567042.1">
    <property type="nucleotide sequence ID" value="NZ_BAABRI010000010.1"/>
</dbReference>
<reference evidence="2 3" key="1">
    <citation type="submission" date="2024-02" db="EMBL/GenBank/DDBJ databases">
        <title>Haloferula sargassicola NBRC 104335.</title>
        <authorList>
            <person name="Ichikawa N."/>
            <person name="Katano-Makiyama Y."/>
            <person name="Hidaka K."/>
        </authorList>
    </citation>
    <scope>NUCLEOTIDE SEQUENCE [LARGE SCALE GENOMIC DNA]</scope>
    <source>
        <strain evidence="2 3">NBRC 104335</strain>
    </source>
</reference>